<reference evidence="9" key="1">
    <citation type="journal article" date="2019" name="Int. J. Syst. Evol. Microbiol.">
        <title>The Global Catalogue of Microorganisms (GCM) 10K type strain sequencing project: providing services to taxonomists for standard genome sequencing and annotation.</title>
        <authorList>
            <consortium name="The Broad Institute Genomics Platform"/>
            <consortium name="The Broad Institute Genome Sequencing Center for Infectious Disease"/>
            <person name="Wu L."/>
            <person name="Ma J."/>
        </authorList>
    </citation>
    <scope>NUCLEOTIDE SEQUENCE [LARGE SCALE GENOMIC DNA]</scope>
    <source>
        <strain evidence="9">CGMCC 4.7289</strain>
    </source>
</reference>
<accession>A0ABV8LLZ0</accession>
<evidence type="ECO:0000256" key="2">
    <source>
        <dbReference type="ARBA" id="ARBA00006679"/>
    </source>
</evidence>
<comment type="caution">
    <text evidence="8">The sequence shown here is derived from an EMBL/GenBank/DDBJ whole genome shotgun (WGS) entry which is preliminary data.</text>
</comment>
<dbReference type="Proteomes" id="UP001595816">
    <property type="component" value="Unassembled WGS sequence"/>
</dbReference>
<evidence type="ECO:0000256" key="7">
    <source>
        <dbReference type="SAM" id="Phobius"/>
    </source>
</evidence>
<keyword evidence="6 7" id="KW-0472">Membrane</keyword>
<dbReference type="InterPro" id="IPR051907">
    <property type="entry name" value="DoxX-like_oxidoreductase"/>
</dbReference>
<keyword evidence="5 7" id="KW-1133">Transmembrane helix</keyword>
<proteinExistence type="inferred from homology"/>
<comment type="subcellular location">
    <subcellularLocation>
        <location evidence="1">Cell membrane</location>
        <topology evidence="1">Multi-pass membrane protein</topology>
    </subcellularLocation>
</comment>
<evidence type="ECO:0000256" key="1">
    <source>
        <dbReference type="ARBA" id="ARBA00004651"/>
    </source>
</evidence>
<evidence type="ECO:0000256" key="3">
    <source>
        <dbReference type="ARBA" id="ARBA00022475"/>
    </source>
</evidence>
<feature type="transmembrane region" description="Helical" evidence="7">
    <location>
        <begin position="49"/>
        <end position="67"/>
    </location>
</feature>
<gene>
    <name evidence="8" type="ORF">ACFOZ4_14540</name>
</gene>
<sequence>MERVRPYGIGLFRVVVSLLFAMHGAASLFGVLGGARGNAATIPFAQWPGWWAAAIQLAGGVLVLLGLGTRWAALLCSGSMAYAYFVVHQPAALVPLKNGGELAAMFCWSFFLVAIVGPGAFALDTLLPAARRESRPLKA</sequence>
<dbReference type="EMBL" id="JBHSAY010000008">
    <property type="protein sequence ID" value="MFC4131824.1"/>
    <property type="molecule type" value="Genomic_DNA"/>
</dbReference>
<evidence type="ECO:0000256" key="4">
    <source>
        <dbReference type="ARBA" id="ARBA00022692"/>
    </source>
</evidence>
<protein>
    <submittedName>
        <fullName evidence="8">DoxX family protein</fullName>
    </submittedName>
</protein>
<dbReference type="Pfam" id="PF07681">
    <property type="entry name" value="DoxX"/>
    <property type="match status" value="1"/>
</dbReference>
<comment type="similarity">
    <text evidence="2">Belongs to the DoxX family.</text>
</comment>
<evidence type="ECO:0000313" key="9">
    <source>
        <dbReference type="Proteomes" id="UP001595816"/>
    </source>
</evidence>
<keyword evidence="9" id="KW-1185">Reference proteome</keyword>
<feature type="transmembrane region" description="Helical" evidence="7">
    <location>
        <begin position="102"/>
        <end position="127"/>
    </location>
</feature>
<evidence type="ECO:0000313" key="8">
    <source>
        <dbReference type="EMBL" id="MFC4131824.1"/>
    </source>
</evidence>
<evidence type="ECO:0000256" key="5">
    <source>
        <dbReference type="ARBA" id="ARBA00022989"/>
    </source>
</evidence>
<evidence type="ECO:0000256" key="6">
    <source>
        <dbReference type="ARBA" id="ARBA00023136"/>
    </source>
</evidence>
<dbReference type="PANTHER" id="PTHR33452:SF4">
    <property type="entry name" value="BLL4328 PROTEIN"/>
    <property type="match status" value="1"/>
</dbReference>
<dbReference type="RefSeq" id="WP_382189930.1">
    <property type="nucleotide sequence ID" value="NZ_JBHSAY010000008.1"/>
</dbReference>
<feature type="transmembrane region" description="Helical" evidence="7">
    <location>
        <begin position="74"/>
        <end position="96"/>
    </location>
</feature>
<name>A0ABV8LLZ0_9ACTN</name>
<dbReference type="PANTHER" id="PTHR33452">
    <property type="entry name" value="OXIDOREDUCTASE CATD-RELATED"/>
    <property type="match status" value="1"/>
</dbReference>
<dbReference type="InterPro" id="IPR032808">
    <property type="entry name" value="DoxX"/>
</dbReference>
<keyword evidence="4 7" id="KW-0812">Transmembrane</keyword>
<keyword evidence="3" id="KW-1003">Cell membrane</keyword>
<organism evidence="8 9">
    <name type="scientific">Hamadaea flava</name>
    <dbReference type="NCBI Taxonomy" id="1742688"/>
    <lineage>
        <taxon>Bacteria</taxon>
        <taxon>Bacillati</taxon>
        <taxon>Actinomycetota</taxon>
        <taxon>Actinomycetes</taxon>
        <taxon>Micromonosporales</taxon>
        <taxon>Micromonosporaceae</taxon>
        <taxon>Hamadaea</taxon>
    </lineage>
</organism>